<gene>
    <name evidence="2" type="ORF">DQ226_18620</name>
</gene>
<dbReference type="GO" id="GO:0005975">
    <property type="term" value="P:carbohydrate metabolic process"/>
    <property type="evidence" value="ECO:0007669"/>
    <property type="project" value="UniProtKB-ARBA"/>
</dbReference>
<dbReference type="Gene3D" id="1.20.58.80">
    <property type="entry name" value="Phosphotransferase system, lactose/cellobiose-type IIA subunit"/>
    <property type="match status" value="1"/>
</dbReference>
<evidence type="ECO:0000313" key="2">
    <source>
        <dbReference type="EMBL" id="RBA29099.1"/>
    </source>
</evidence>
<dbReference type="Proteomes" id="UP000252187">
    <property type="component" value="Unassembled WGS sequence"/>
</dbReference>
<evidence type="ECO:0000313" key="3">
    <source>
        <dbReference type="Proteomes" id="UP000252187"/>
    </source>
</evidence>
<dbReference type="GO" id="GO:0004553">
    <property type="term" value="F:hydrolase activity, hydrolyzing O-glycosyl compounds"/>
    <property type="evidence" value="ECO:0007669"/>
    <property type="project" value="InterPro"/>
</dbReference>
<feature type="non-terminal residue" evidence="2">
    <location>
        <position position="135"/>
    </location>
</feature>
<organism evidence="2 3">
    <name type="scientific">Dietzia maris</name>
    <dbReference type="NCBI Taxonomy" id="37915"/>
    <lineage>
        <taxon>Bacteria</taxon>
        <taxon>Bacillati</taxon>
        <taxon>Actinomycetota</taxon>
        <taxon>Actinomycetes</taxon>
        <taxon>Mycobacteriales</taxon>
        <taxon>Dietziaceae</taxon>
        <taxon>Dietzia</taxon>
    </lineage>
</organism>
<comment type="caution">
    <text evidence="2">The sequence shown here is derived from an EMBL/GenBank/DDBJ whole genome shotgun (WGS) entry which is preliminary data.</text>
</comment>
<dbReference type="InterPro" id="IPR021828">
    <property type="entry name" value="GlgE_dom_N/S"/>
</dbReference>
<dbReference type="Pfam" id="PF11896">
    <property type="entry name" value="GlgE_dom_N_S"/>
    <property type="match status" value="1"/>
</dbReference>
<accession>A0A365P3G9</accession>
<dbReference type="GO" id="GO:0016740">
    <property type="term" value="F:transferase activity"/>
    <property type="evidence" value="ECO:0007669"/>
    <property type="project" value="UniProtKB-KW"/>
</dbReference>
<reference evidence="2 3" key="1">
    <citation type="submission" date="2018-06" db="EMBL/GenBank/DDBJ databases">
        <title>Whole genome sequencing of four bacterial strains from South Shetland trench revealing bio-synthetic gene clusters.</title>
        <authorList>
            <person name="Abdel-Mageed W.M."/>
            <person name="Lehri B."/>
            <person name="Jarmusch S.A."/>
            <person name="Miranda K."/>
            <person name="Goodfellow M."/>
            <person name="Jaspars M."/>
            <person name="Karlyshev A.V."/>
        </authorList>
    </citation>
    <scope>NUCLEOTIDE SEQUENCE [LARGE SCALE GENOMIC DNA]</scope>
    <source>
        <strain evidence="2 3">SST1</strain>
    </source>
</reference>
<dbReference type="EMBL" id="QNTT01000132">
    <property type="protein sequence ID" value="RBA29099.1"/>
    <property type="molecule type" value="Genomic_DNA"/>
</dbReference>
<dbReference type="AlphaFoldDB" id="A0A365P3G9"/>
<dbReference type="RefSeq" id="WP_119193553.1">
    <property type="nucleotide sequence ID" value="NZ_JALXXI010000005.1"/>
</dbReference>
<sequence>MNDRLAIDEVRPLVSCGRFPSKSVVGEILPVSAIVWREGHDALSASLVVRRPGGASSRTTMVPGTEPDTVHALLPTDVAGMWSFRVEAWSDPFATWRSGIVKKMAAGLDSGELGNEFEVGARVLDTAIARATVAG</sequence>
<feature type="domain" description="Alpha-1,4-glucan:maltose-1-phosphate maltosyltransferase" evidence="1">
    <location>
        <begin position="4"/>
        <end position="131"/>
    </location>
</feature>
<proteinExistence type="predicted"/>
<name>A0A365P3G9_9ACTN</name>
<evidence type="ECO:0000259" key="1">
    <source>
        <dbReference type="Pfam" id="PF11896"/>
    </source>
</evidence>
<dbReference type="Gene3D" id="2.60.40.10">
    <property type="entry name" value="Immunoglobulins"/>
    <property type="match status" value="2"/>
</dbReference>
<dbReference type="InterPro" id="IPR013783">
    <property type="entry name" value="Ig-like_fold"/>
</dbReference>
<protein>
    <submittedName>
        <fullName evidence="2">Alpha-1,4-glucan--maltose-1-phosphate maltosyltransferase</fullName>
    </submittedName>
</protein>
<keyword evidence="2" id="KW-0808">Transferase</keyword>